<feature type="non-terminal residue" evidence="1">
    <location>
        <position position="1"/>
    </location>
</feature>
<gene>
    <name evidence="1" type="ORF">METZ01_LOCUS293924</name>
</gene>
<protein>
    <submittedName>
        <fullName evidence="1">Uncharacterized protein</fullName>
    </submittedName>
</protein>
<accession>A0A382LWT9</accession>
<dbReference type="AlphaFoldDB" id="A0A382LWT9"/>
<sequence>EKLEARLGLQKIAFGPAQILRPTSWFDTIDPRDPTGQTEGVEAFRLKFFPNNLLSFWTWVINNNSDALSYGIRSEYSGNSGEWGLTFHKEKIESINQVGLFPIFMSGSHSRVALDYRYDGVIGFWFEGASFFSSNYSSSKNDLYNLVTLGADYTLPIYNGVLIMAESMQINGSPGDNFHLDSIKNINETYSVLMASMPIGLLHQVMAVAQLDWKKSQSYYYLRWGITYDRFSLNLSLSANPKISDHELYQEHLPTSLSGFGNLLHFTIIYNH</sequence>
<proteinExistence type="predicted"/>
<reference evidence="1" key="1">
    <citation type="submission" date="2018-05" db="EMBL/GenBank/DDBJ databases">
        <authorList>
            <person name="Lanie J.A."/>
            <person name="Ng W.-L."/>
            <person name="Kazmierczak K.M."/>
            <person name="Andrzejewski T.M."/>
            <person name="Davidsen T.M."/>
            <person name="Wayne K.J."/>
            <person name="Tettelin H."/>
            <person name="Glass J.I."/>
            <person name="Rusch D."/>
            <person name="Podicherti R."/>
            <person name="Tsui H.-C.T."/>
            <person name="Winkler M.E."/>
        </authorList>
    </citation>
    <scope>NUCLEOTIDE SEQUENCE</scope>
</reference>
<name>A0A382LWT9_9ZZZZ</name>
<organism evidence="1">
    <name type="scientific">marine metagenome</name>
    <dbReference type="NCBI Taxonomy" id="408172"/>
    <lineage>
        <taxon>unclassified sequences</taxon>
        <taxon>metagenomes</taxon>
        <taxon>ecological metagenomes</taxon>
    </lineage>
</organism>
<dbReference type="EMBL" id="UINC01089733">
    <property type="protein sequence ID" value="SVC41070.1"/>
    <property type="molecule type" value="Genomic_DNA"/>
</dbReference>
<evidence type="ECO:0000313" key="1">
    <source>
        <dbReference type="EMBL" id="SVC41070.1"/>
    </source>
</evidence>